<dbReference type="SUPFAM" id="SSF64397">
    <property type="entry name" value="Hsp33 domain"/>
    <property type="match status" value="1"/>
</dbReference>
<keyword evidence="5 6" id="KW-0676">Redox-active center</keyword>
<comment type="subcellular location">
    <subcellularLocation>
        <location evidence="6">Cytoplasm</location>
    </subcellularLocation>
</comment>
<reference evidence="7 8" key="1">
    <citation type="submission" date="2016-10" db="EMBL/GenBank/DDBJ databases">
        <authorList>
            <person name="de Groot N.N."/>
        </authorList>
    </citation>
    <scope>NUCLEOTIDE SEQUENCE [LARGE SCALE GENOMIC DNA]</scope>
    <source>
        <strain evidence="7 8">DSM 14045</strain>
    </source>
</reference>
<name>A0A1H3JNN5_9FIRM</name>
<dbReference type="GO" id="GO:0042026">
    <property type="term" value="P:protein refolding"/>
    <property type="evidence" value="ECO:0007669"/>
    <property type="project" value="TreeGrafter"/>
</dbReference>
<evidence type="ECO:0000256" key="4">
    <source>
        <dbReference type="ARBA" id="ARBA00023186"/>
    </source>
</evidence>
<evidence type="ECO:0000256" key="6">
    <source>
        <dbReference type="HAMAP-Rule" id="MF_00117"/>
    </source>
</evidence>
<dbReference type="GO" id="GO:0044183">
    <property type="term" value="F:protein folding chaperone"/>
    <property type="evidence" value="ECO:0007669"/>
    <property type="project" value="TreeGrafter"/>
</dbReference>
<dbReference type="SUPFAM" id="SSF118352">
    <property type="entry name" value="HSP33 redox switch-like"/>
    <property type="match status" value="1"/>
</dbReference>
<proteinExistence type="inferred from homology"/>
<dbReference type="EMBL" id="FNPG01000017">
    <property type="protein sequence ID" value="SDY41543.1"/>
    <property type="molecule type" value="Genomic_DNA"/>
</dbReference>
<dbReference type="PANTHER" id="PTHR30111:SF1">
    <property type="entry name" value="33 KDA CHAPERONIN"/>
    <property type="match status" value="1"/>
</dbReference>
<keyword evidence="4 6" id="KW-0143">Chaperone</keyword>
<evidence type="ECO:0000256" key="5">
    <source>
        <dbReference type="ARBA" id="ARBA00023284"/>
    </source>
</evidence>
<dbReference type="InterPro" id="IPR016154">
    <property type="entry name" value="Heat_shock_Hsp33_C"/>
</dbReference>
<dbReference type="PIRSF" id="PIRSF005261">
    <property type="entry name" value="Heat_shock_Hsp33"/>
    <property type="match status" value="1"/>
</dbReference>
<dbReference type="CDD" id="cd00498">
    <property type="entry name" value="Hsp33"/>
    <property type="match status" value="1"/>
</dbReference>
<organism evidence="7 8">
    <name type="scientific">Lachnobacterium bovis DSM 14045</name>
    <dbReference type="NCBI Taxonomy" id="1122142"/>
    <lineage>
        <taxon>Bacteria</taxon>
        <taxon>Bacillati</taxon>
        <taxon>Bacillota</taxon>
        <taxon>Clostridia</taxon>
        <taxon>Lachnospirales</taxon>
        <taxon>Lachnospiraceae</taxon>
        <taxon>Lachnobacterium</taxon>
    </lineage>
</organism>
<dbReference type="Pfam" id="PF01430">
    <property type="entry name" value="HSP33"/>
    <property type="match status" value="1"/>
</dbReference>
<feature type="disulfide bond" description="Redox-active" evidence="6">
    <location>
        <begin position="270"/>
        <end position="273"/>
    </location>
</feature>
<sequence length="290" mass="31346">MKDYIVRATAADASIRAFAIKSTQMVEDARIAHKTSPVATAALGRLLTGGAMMGSMLKGEKDILTLQIQCAGPIKGLTVTANSKCEVKGFVMNPNVDLPPNKLGKLDVGGALDLGVLSVIKDMGLKEPYVGQCQLQTGEIAEDLTYYFATSEQVPSAVGLGVLVDKDQSVKEAGGFIIQLMPFTSDEVVDKLEEKIQNIASVTEMMEKGMTPEEILEEILGDFGVEITDTIETGFKCDCSKEKIARAISTLSKKDLDSIINDGEEIEVKCQFCNSAYKFSIDDLKEIRKS</sequence>
<dbReference type="RefSeq" id="WP_074717646.1">
    <property type="nucleotide sequence ID" value="NZ_FNPG01000017.1"/>
</dbReference>
<evidence type="ECO:0000313" key="7">
    <source>
        <dbReference type="EMBL" id="SDY41543.1"/>
    </source>
</evidence>
<dbReference type="PANTHER" id="PTHR30111">
    <property type="entry name" value="33 KDA CHAPERONIN"/>
    <property type="match status" value="1"/>
</dbReference>
<dbReference type="GO" id="GO:0051082">
    <property type="term" value="F:unfolded protein binding"/>
    <property type="evidence" value="ECO:0007669"/>
    <property type="project" value="UniProtKB-UniRule"/>
</dbReference>
<comment type="PTM">
    <text evidence="6">Under oxidizing conditions two disulfide bonds are formed involving the reactive cysteines. Under reducing conditions zinc is bound to the reactive cysteines and the protein is inactive.</text>
</comment>
<dbReference type="eggNOG" id="COG1281">
    <property type="taxonomic scope" value="Bacteria"/>
</dbReference>
<evidence type="ECO:0000313" key="8">
    <source>
        <dbReference type="Proteomes" id="UP000183918"/>
    </source>
</evidence>
<dbReference type="NCBIfam" id="NF001033">
    <property type="entry name" value="PRK00114.1"/>
    <property type="match status" value="1"/>
</dbReference>
<feature type="disulfide bond" description="Redox-active" evidence="6">
    <location>
        <begin position="237"/>
        <end position="239"/>
    </location>
</feature>
<dbReference type="HAMAP" id="MF_00117">
    <property type="entry name" value="HslO"/>
    <property type="match status" value="1"/>
</dbReference>
<accession>A0A1H3JNN5</accession>
<evidence type="ECO:0000256" key="3">
    <source>
        <dbReference type="ARBA" id="ARBA00023157"/>
    </source>
</evidence>
<dbReference type="InterPro" id="IPR016153">
    <property type="entry name" value="Heat_shock_Hsp33_N"/>
</dbReference>
<protein>
    <recommendedName>
        <fullName evidence="6">33 kDa chaperonin</fullName>
    </recommendedName>
    <alternativeName>
        <fullName evidence="6">Heat shock protein 33 homolog</fullName>
        <shortName evidence="6">HSP33</shortName>
    </alternativeName>
</protein>
<comment type="function">
    <text evidence="6">Redox regulated molecular chaperone. Protects both thermally unfolding and oxidatively damaged proteins from irreversible aggregation. Plays an important role in the bacterial defense system toward oxidative stress.</text>
</comment>
<keyword evidence="3 6" id="KW-1015">Disulfide bond</keyword>
<gene>
    <name evidence="6" type="primary">hslO</name>
    <name evidence="7" type="ORF">SAMN02910414_01512</name>
</gene>
<dbReference type="Proteomes" id="UP000183918">
    <property type="component" value="Unassembled WGS sequence"/>
</dbReference>
<dbReference type="Gene3D" id="3.55.30.10">
    <property type="entry name" value="Hsp33 domain"/>
    <property type="match status" value="1"/>
</dbReference>
<evidence type="ECO:0000256" key="2">
    <source>
        <dbReference type="ARBA" id="ARBA00022833"/>
    </source>
</evidence>
<keyword evidence="8" id="KW-1185">Reference proteome</keyword>
<dbReference type="OrthoDB" id="9776534at2"/>
<dbReference type="InterPro" id="IPR000397">
    <property type="entry name" value="Heat_shock_Hsp33"/>
</dbReference>
<dbReference type="STRING" id="1122142.SAMN02910414_01512"/>
<dbReference type="Gene3D" id="3.90.1280.10">
    <property type="entry name" value="HSP33 redox switch-like"/>
    <property type="match status" value="1"/>
</dbReference>
<evidence type="ECO:0000256" key="1">
    <source>
        <dbReference type="ARBA" id="ARBA00022490"/>
    </source>
</evidence>
<dbReference type="AlphaFoldDB" id="A0A1H3JNN5"/>
<dbReference type="GO" id="GO:0005737">
    <property type="term" value="C:cytoplasm"/>
    <property type="evidence" value="ECO:0007669"/>
    <property type="project" value="UniProtKB-SubCell"/>
</dbReference>
<keyword evidence="1 6" id="KW-0963">Cytoplasm</keyword>
<comment type="similarity">
    <text evidence="6">Belongs to the HSP33 family.</text>
</comment>
<keyword evidence="2 6" id="KW-0862">Zinc</keyword>